<dbReference type="PANTHER" id="PTHR38465:SF1">
    <property type="entry name" value="HTH-TYPE TRANSCRIPTIONAL REGULATOR MJ1563-RELATED"/>
    <property type="match status" value="1"/>
</dbReference>
<dbReference type="PANTHER" id="PTHR38465">
    <property type="entry name" value="HTH-TYPE TRANSCRIPTIONAL REGULATOR MJ1563-RELATED"/>
    <property type="match status" value="1"/>
</dbReference>
<keyword evidence="2" id="KW-0238">DNA-binding</keyword>
<name>D7EBI0_METEZ</name>
<keyword evidence="3" id="KW-0804">Transcription</keyword>
<dbReference type="GeneID" id="9347653"/>
<keyword evidence="1" id="KW-0805">Transcription regulation</keyword>
<dbReference type="HOGENOM" id="CLU_126375_0_0_2"/>
<organism evidence="4 5">
    <name type="scientific">Methanohalobium evestigatum (strain ATCC BAA-1072 / DSM 3721 / NBRC 107634 / OCM 161 / Z-7303)</name>
    <dbReference type="NCBI Taxonomy" id="644295"/>
    <lineage>
        <taxon>Archaea</taxon>
        <taxon>Methanobacteriati</taxon>
        <taxon>Methanobacteriota</taxon>
        <taxon>Stenosarchaea group</taxon>
        <taxon>Methanomicrobia</taxon>
        <taxon>Methanosarcinales</taxon>
        <taxon>Methanosarcinaceae</taxon>
        <taxon>Methanohalobium</taxon>
    </lineage>
</organism>
<evidence type="ECO:0000256" key="2">
    <source>
        <dbReference type="ARBA" id="ARBA00023125"/>
    </source>
</evidence>
<keyword evidence="5" id="KW-1185">Reference proteome</keyword>
<dbReference type="AlphaFoldDB" id="D7EBI0"/>
<evidence type="ECO:0000256" key="1">
    <source>
        <dbReference type="ARBA" id="ARBA00023015"/>
    </source>
</evidence>
<protein>
    <recommendedName>
        <fullName evidence="6">HTH-type transcriptional regulator</fullName>
    </recommendedName>
</protein>
<dbReference type="SUPFAM" id="SSF46785">
    <property type="entry name" value="Winged helix' DNA-binding domain"/>
    <property type="match status" value="1"/>
</dbReference>
<evidence type="ECO:0000313" key="4">
    <source>
        <dbReference type="EMBL" id="ADI74822.1"/>
    </source>
</evidence>
<reference evidence="4 5" key="1">
    <citation type="submission" date="2010-06" db="EMBL/GenBank/DDBJ databases">
        <title>Complete sequence chromosome of Methanohalobium evestigatum Z-7303.</title>
        <authorList>
            <consortium name="US DOE Joint Genome Institute"/>
            <person name="Lucas S."/>
            <person name="Copeland A."/>
            <person name="Lapidus A."/>
            <person name="Cheng J.-F."/>
            <person name="Bruce D."/>
            <person name="Goodwin L."/>
            <person name="Pitluck S."/>
            <person name="Saunders E."/>
            <person name="Detter J.C."/>
            <person name="Han C."/>
            <person name="Tapia R."/>
            <person name="Land M."/>
            <person name="Hauser L."/>
            <person name="Kyrpides N."/>
            <person name="Mikhailova N."/>
            <person name="Sieprawska-Lupa M."/>
            <person name="Whitman W.B."/>
            <person name="Anderson I."/>
            <person name="Woyke T."/>
        </authorList>
    </citation>
    <scope>NUCLEOTIDE SEQUENCE [LARGE SCALE GENOMIC DNA]</scope>
    <source>
        <strain evidence="5">ATCC BAA-1072 / DSM 3721 / NBRC 107634 / OCM 161 / Z-7303</strain>
    </source>
</reference>
<dbReference type="EMBL" id="CP002069">
    <property type="protein sequence ID" value="ADI74822.1"/>
    <property type="molecule type" value="Genomic_DNA"/>
</dbReference>
<evidence type="ECO:0000313" key="5">
    <source>
        <dbReference type="Proteomes" id="UP000000391"/>
    </source>
</evidence>
<dbReference type="InterPro" id="IPR036390">
    <property type="entry name" value="WH_DNA-bd_sf"/>
</dbReference>
<evidence type="ECO:0000256" key="3">
    <source>
        <dbReference type="ARBA" id="ARBA00023163"/>
    </source>
</evidence>
<dbReference type="STRING" id="644295.Metev_1993"/>
<dbReference type="GO" id="GO:0003677">
    <property type="term" value="F:DNA binding"/>
    <property type="evidence" value="ECO:0007669"/>
    <property type="project" value="UniProtKB-KW"/>
</dbReference>
<dbReference type="Proteomes" id="UP000000391">
    <property type="component" value="Chromosome"/>
</dbReference>
<dbReference type="InterPro" id="IPR036388">
    <property type="entry name" value="WH-like_DNA-bd_sf"/>
</dbReference>
<accession>D7EBI0</accession>
<proteinExistence type="predicted"/>
<dbReference type="KEGG" id="mev:Metev_1993"/>
<evidence type="ECO:0008006" key="6">
    <source>
        <dbReference type="Google" id="ProtNLM"/>
    </source>
</evidence>
<gene>
    <name evidence="4" type="ordered locus">Metev_1993</name>
</gene>
<dbReference type="OrthoDB" id="133862at2157"/>
<sequence length="170" mass="19506">MDSIDQDFIKFYQEVGKANGMDELTATLFARLFIEPDEIAMSELADETGYSLASISNKIRFLEISGYVVRSKKPGTKKVYLYARKEILDVVIEQISNVRTNEIKKAKFEIPSMIEYYNSENLNESQKQKITILRGYYNDLLKIDDILEDMVKKIEEIKSSSHLSDVGEGI</sequence>
<dbReference type="RefSeq" id="WP_013195387.1">
    <property type="nucleotide sequence ID" value="NC_014253.1"/>
</dbReference>
<dbReference type="InterPro" id="IPR052362">
    <property type="entry name" value="HTH-GbsR_regulator"/>
</dbReference>
<dbReference type="Gene3D" id="1.10.10.10">
    <property type="entry name" value="Winged helix-like DNA-binding domain superfamily/Winged helix DNA-binding domain"/>
    <property type="match status" value="1"/>
</dbReference>